<dbReference type="InterPro" id="IPR033458">
    <property type="entry name" value="DUF5134"/>
</dbReference>
<feature type="transmembrane region" description="Helical" evidence="2">
    <location>
        <begin position="275"/>
        <end position="297"/>
    </location>
</feature>
<keyword evidence="2" id="KW-0472">Membrane</keyword>
<keyword evidence="4" id="KW-1185">Reference proteome</keyword>
<proteinExistence type="predicted"/>
<reference evidence="4" key="1">
    <citation type="journal article" date="2019" name="Int. J. Syst. Evol. Microbiol.">
        <title>The Global Catalogue of Microorganisms (GCM) 10K type strain sequencing project: providing services to taxonomists for standard genome sequencing and annotation.</title>
        <authorList>
            <consortium name="The Broad Institute Genomics Platform"/>
            <consortium name="The Broad Institute Genome Sequencing Center for Infectious Disease"/>
            <person name="Wu L."/>
            <person name="Ma J."/>
        </authorList>
    </citation>
    <scope>NUCLEOTIDE SEQUENCE [LARGE SCALE GENOMIC DNA]</scope>
    <source>
        <strain evidence="4">DT43</strain>
    </source>
</reference>
<evidence type="ECO:0000256" key="1">
    <source>
        <dbReference type="SAM" id="MobiDB-lite"/>
    </source>
</evidence>
<sequence>MGILALTWSIAVLAVLVAAFSTVRMATTRGGARFAAGGDLLMSVCMAVMSLPATVGWYAEYGVGWAVAFALLGLGGVVLAVKHTREGGWRHGRHWVHLIVGSAGMVIMTLAMTSTSSGPVLALGGSHMAHMPGMEHMAAGAEPAAHSHTEAMNGQGHGSGQGLGHGHGTESSELAAAAGASTSSGAAVWRLVVVALAVYFLLSIAASVWAQVRDANRSHRLAEGREGGRRRSWSRWLLAMPDTVVVFLASLTFAVRDRARTAKRGPHGHRRRPGAAPEAALAAHIGMGGTMAAMLLLMAV</sequence>
<feature type="compositionally biased region" description="Gly residues" evidence="1">
    <location>
        <begin position="155"/>
        <end position="166"/>
    </location>
</feature>
<feature type="transmembrane region" description="Helical" evidence="2">
    <location>
        <begin position="6"/>
        <end position="27"/>
    </location>
</feature>
<dbReference type="Pfam" id="PF17197">
    <property type="entry name" value="DUF5134"/>
    <property type="match status" value="1"/>
</dbReference>
<dbReference type="EMBL" id="JBHSFG010000020">
    <property type="protein sequence ID" value="MFC4465565.1"/>
    <property type="molecule type" value="Genomic_DNA"/>
</dbReference>
<dbReference type="RefSeq" id="WP_386341630.1">
    <property type="nucleotide sequence ID" value="NZ_JBHSFG010000020.1"/>
</dbReference>
<feature type="transmembrane region" description="Helical" evidence="2">
    <location>
        <begin position="65"/>
        <end position="83"/>
    </location>
</feature>
<feature type="transmembrane region" description="Helical" evidence="2">
    <location>
        <begin position="233"/>
        <end position="255"/>
    </location>
</feature>
<evidence type="ECO:0000313" key="4">
    <source>
        <dbReference type="Proteomes" id="UP001596012"/>
    </source>
</evidence>
<keyword evidence="2" id="KW-0812">Transmembrane</keyword>
<protein>
    <submittedName>
        <fullName evidence="3">DUF5134 domain-containing protein</fullName>
    </submittedName>
</protein>
<feature type="transmembrane region" description="Helical" evidence="2">
    <location>
        <begin position="95"/>
        <end position="113"/>
    </location>
</feature>
<accession>A0ABV8YN70</accession>
<dbReference type="Proteomes" id="UP001596012">
    <property type="component" value="Unassembled WGS sequence"/>
</dbReference>
<organism evidence="3 4">
    <name type="scientific">Streptomyces xiangluensis</name>
    <dbReference type="NCBI Taxonomy" id="2665720"/>
    <lineage>
        <taxon>Bacteria</taxon>
        <taxon>Bacillati</taxon>
        <taxon>Actinomycetota</taxon>
        <taxon>Actinomycetes</taxon>
        <taxon>Kitasatosporales</taxon>
        <taxon>Streptomycetaceae</taxon>
        <taxon>Streptomyces</taxon>
    </lineage>
</organism>
<feature type="transmembrane region" description="Helical" evidence="2">
    <location>
        <begin position="39"/>
        <end position="59"/>
    </location>
</feature>
<feature type="transmembrane region" description="Helical" evidence="2">
    <location>
        <begin position="187"/>
        <end position="212"/>
    </location>
</feature>
<evidence type="ECO:0000313" key="3">
    <source>
        <dbReference type="EMBL" id="MFC4465565.1"/>
    </source>
</evidence>
<keyword evidence="2" id="KW-1133">Transmembrane helix</keyword>
<name>A0ABV8YN70_9ACTN</name>
<evidence type="ECO:0000256" key="2">
    <source>
        <dbReference type="SAM" id="Phobius"/>
    </source>
</evidence>
<feature type="region of interest" description="Disordered" evidence="1">
    <location>
        <begin position="143"/>
        <end position="175"/>
    </location>
</feature>
<comment type="caution">
    <text evidence="3">The sequence shown here is derived from an EMBL/GenBank/DDBJ whole genome shotgun (WGS) entry which is preliminary data.</text>
</comment>
<gene>
    <name evidence="3" type="ORF">ACFPH6_13665</name>
</gene>